<protein>
    <submittedName>
        <fullName evidence="1">Uncharacterized protein</fullName>
    </submittedName>
</protein>
<reference evidence="1" key="1">
    <citation type="journal article" date="2019" name="Emerg. Microbes Infect.">
        <title>Comprehensive subspecies identification of 175 nontuberculous mycobacteria species based on 7547 genomic profiles.</title>
        <authorList>
            <person name="Matsumoto Y."/>
            <person name="Kinjo T."/>
            <person name="Motooka D."/>
            <person name="Nabeya D."/>
            <person name="Jung N."/>
            <person name="Uechi K."/>
            <person name="Horii T."/>
            <person name="Iida T."/>
            <person name="Fujita J."/>
            <person name="Nakamura S."/>
        </authorList>
    </citation>
    <scope>NUCLEOTIDE SEQUENCE [LARGE SCALE GENOMIC DNA]</scope>
    <source>
        <strain evidence="1">JCM 13671</strain>
    </source>
</reference>
<gene>
    <name evidence="1" type="ORF">MCNF_52920</name>
</gene>
<dbReference type="Proteomes" id="UP000466931">
    <property type="component" value="Chromosome"/>
</dbReference>
<dbReference type="AlphaFoldDB" id="A0A7I7Y4T7"/>
<evidence type="ECO:0000313" key="1">
    <source>
        <dbReference type="EMBL" id="BBZ36687.1"/>
    </source>
</evidence>
<evidence type="ECO:0000313" key="2">
    <source>
        <dbReference type="Proteomes" id="UP000466931"/>
    </source>
</evidence>
<reference evidence="1" key="2">
    <citation type="submission" date="2020-02" db="EMBL/GenBank/DDBJ databases">
        <authorList>
            <person name="Matsumoto Y."/>
            <person name="Motooka D."/>
            <person name="Nakamura S."/>
        </authorList>
    </citation>
    <scope>NUCLEOTIDE SEQUENCE</scope>
    <source>
        <strain evidence="1">JCM 13671</strain>
    </source>
</reference>
<proteinExistence type="predicted"/>
<accession>A0A7I7Y4T7</accession>
<sequence>MVSADCPVALATQLRSHSRISGTDISVRAGGVAEFSAFESAAAVSGFAFSSDIEGLTHFSSAES</sequence>
<name>A0A7I7Y4T7_9MYCO</name>
<organism evidence="1 2">
    <name type="scientific">Mycolicibacterium confluentis</name>
    <dbReference type="NCBI Taxonomy" id="28047"/>
    <lineage>
        <taxon>Bacteria</taxon>
        <taxon>Bacillati</taxon>
        <taxon>Actinomycetota</taxon>
        <taxon>Actinomycetes</taxon>
        <taxon>Mycobacteriales</taxon>
        <taxon>Mycobacteriaceae</taxon>
        <taxon>Mycolicibacterium</taxon>
    </lineage>
</organism>
<dbReference type="EMBL" id="AP022612">
    <property type="protein sequence ID" value="BBZ36687.1"/>
    <property type="molecule type" value="Genomic_DNA"/>
</dbReference>
<keyword evidence="2" id="KW-1185">Reference proteome</keyword>